<proteinExistence type="predicted"/>
<dbReference type="NCBIfam" id="TIGR01894">
    <property type="entry name" value="cas_TM1795_cmr1"/>
    <property type="match status" value="1"/>
</dbReference>
<dbReference type="InterPro" id="IPR007522">
    <property type="entry name" value="CRISPR-assoc_prot_TM1795"/>
</dbReference>
<dbReference type="EMBL" id="CP133217">
    <property type="protein sequence ID" value="WML86632.1"/>
    <property type="molecule type" value="Genomic_DNA"/>
</dbReference>
<dbReference type="GO" id="GO:0051607">
    <property type="term" value="P:defense response to virus"/>
    <property type="evidence" value="ECO:0007669"/>
    <property type="project" value="UniProtKB-KW"/>
</dbReference>
<sequence>MPEKITARYRITTPMFIGDAAQQASGISPAAVKGALRFWWRALNWGRIRQAKDSDSSALQQLHKEESELFGSAADQGEGQAKAFIRVKPENLKYGLPKEQPTSGIQYLLGQGLYHFRNGYGRTSAVLSGHIQLEMALKPGVSAAQTQQLVQAAQALGLLGALGSRARKGFGSLALESLECSFASADKLPAVPQNPPELKQLLASWSKAFTDSLPPFSAFSTQTRVDVSSISGNATELQELAGHEMQLYRSWGRNGRVSGYPAERNFPNDHDDVLDVSNNITPQAMPERGVFGLPHNYFFSSQIPSVKVDIAPKEASRNRRASPLLIHIHRFPNGSHCLVQLLLPATFLPEGEKIEFKPKPGRAVDIPFTQTQINWDTLHQYLDRFSQRERVL</sequence>
<name>A0AA51QZ43_9GAMM</name>
<evidence type="ECO:0000259" key="2">
    <source>
        <dbReference type="Pfam" id="PF03787"/>
    </source>
</evidence>
<dbReference type="RefSeq" id="WP_308134027.1">
    <property type="nucleotide sequence ID" value="NZ_CP133217.1"/>
</dbReference>
<evidence type="ECO:0000313" key="5">
    <source>
        <dbReference type="Proteomes" id="UP001223336"/>
    </source>
</evidence>
<keyword evidence="1" id="KW-0051">Antiviral defense</keyword>
<dbReference type="Pfam" id="PF03787">
    <property type="entry name" value="RAMPs"/>
    <property type="match status" value="1"/>
</dbReference>
<evidence type="ECO:0000256" key="1">
    <source>
        <dbReference type="ARBA" id="ARBA00023118"/>
    </source>
</evidence>
<accession>A0AA51QZ43</accession>
<protein>
    <submittedName>
        <fullName evidence="4">Type III-B CRISPR module RAMP protein Cmr1</fullName>
    </submittedName>
</protein>
<organism evidence="4">
    <name type="scientific">Thiothrix subterranea</name>
    <dbReference type="NCBI Taxonomy" id="2735563"/>
    <lineage>
        <taxon>Bacteria</taxon>
        <taxon>Pseudomonadati</taxon>
        <taxon>Pseudomonadota</taxon>
        <taxon>Gammaproteobacteria</taxon>
        <taxon>Thiotrichales</taxon>
        <taxon>Thiotrichaceae</taxon>
        <taxon>Thiothrix</taxon>
    </lineage>
</organism>
<dbReference type="Proteomes" id="UP001223336">
    <property type="component" value="Unassembled WGS sequence"/>
</dbReference>
<reference evidence="4 5" key="1">
    <citation type="submission" date="2023-08" db="EMBL/GenBank/DDBJ databases">
        <title>New molecular markers tilS and rpoB for phylogenetic and monitoring studies of the genus Thiothrix biodiversity.</title>
        <authorList>
            <person name="Ravin N.V."/>
            <person name="Smolyakov D."/>
            <person name="Markov N.D."/>
            <person name="Beletsky A.V."/>
            <person name="Mardanov A.V."/>
            <person name="Rudenko T.S."/>
            <person name="Grabovich M.Y."/>
        </authorList>
    </citation>
    <scope>NUCLEOTIDE SEQUENCE</scope>
    <source>
        <strain evidence="4">DNT52</strain>
        <strain evidence="3 5">H33</strain>
    </source>
</reference>
<keyword evidence="5" id="KW-1185">Reference proteome</keyword>
<dbReference type="AlphaFoldDB" id="A0AA51QZ43"/>
<evidence type="ECO:0000313" key="4">
    <source>
        <dbReference type="EMBL" id="WML86632.1"/>
    </source>
</evidence>
<dbReference type="EMBL" id="JAVFKN010000004">
    <property type="protein sequence ID" value="MDQ5767909.1"/>
    <property type="molecule type" value="Genomic_DNA"/>
</dbReference>
<dbReference type="InterPro" id="IPR005537">
    <property type="entry name" value="RAMP_III_fam"/>
</dbReference>
<evidence type="ECO:0000313" key="3">
    <source>
        <dbReference type="EMBL" id="MDQ5767909.1"/>
    </source>
</evidence>
<dbReference type="Proteomes" id="UP001229862">
    <property type="component" value="Chromosome"/>
</dbReference>
<gene>
    <name evidence="4" type="primary">cmr1</name>
    <name evidence="3" type="ORF">RCC75_05185</name>
    <name evidence="4" type="ORF">RCG00_20395</name>
</gene>
<feature type="domain" description="CRISPR type III-associated protein" evidence="2">
    <location>
        <begin position="10"/>
        <end position="173"/>
    </location>
</feature>